<protein>
    <submittedName>
        <fullName evidence="10">Golgin candidate 2 isoform X1</fullName>
    </submittedName>
</protein>
<gene>
    <name evidence="10" type="primary">LOC109706439</name>
</gene>
<feature type="coiled-coil region" evidence="7">
    <location>
        <begin position="442"/>
        <end position="497"/>
    </location>
</feature>
<feature type="compositionally biased region" description="Low complexity" evidence="8">
    <location>
        <begin position="245"/>
        <end position="260"/>
    </location>
</feature>
<feature type="region of interest" description="Disordered" evidence="8">
    <location>
        <begin position="22"/>
        <end position="281"/>
    </location>
</feature>
<dbReference type="GO" id="GO:0000301">
    <property type="term" value="P:retrograde transport, vesicle recycling within Golgi"/>
    <property type="evidence" value="ECO:0007669"/>
    <property type="project" value="TreeGrafter"/>
</dbReference>
<reference evidence="10" key="2">
    <citation type="submission" date="2025-08" db="UniProtKB">
        <authorList>
            <consortium name="RefSeq"/>
        </authorList>
    </citation>
    <scope>IDENTIFICATION</scope>
    <source>
        <tissue evidence="10">Leaf</tissue>
    </source>
</reference>
<feature type="compositionally biased region" description="Low complexity" evidence="8">
    <location>
        <begin position="125"/>
        <end position="138"/>
    </location>
</feature>
<feature type="compositionally biased region" description="Low complexity" evidence="8">
    <location>
        <begin position="33"/>
        <end position="44"/>
    </location>
</feature>
<evidence type="ECO:0000256" key="8">
    <source>
        <dbReference type="SAM" id="MobiDB-lite"/>
    </source>
</evidence>
<reference evidence="9" key="1">
    <citation type="journal article" date="2015" name="Nat. Genet.">
        <title>The pineapple genome and the evolution of CAM photosynthesis.</title>
        <authorList>
            <person name="Ming R."/>
            <person name="VanBuren R."/>
            <person name="Wai C.M."/>
            <person name="Tang H."/>
            <person name="Schatz M.C."/>
            <person name="Bowers J.E."/>
            <person name="Lyons E."/>
            <person name="Wang M.L."/>
            <person name="Chen J."/>
            <person name="Biggers E."/>
            <person name="Zhang J."/>
            <person name="Huang L."/>
            <person name="Zhang L."/>
            <person name="Miao W."/>
            <person name="Zhang J."/>
            <person name="Ye Z."/>
            <person name="Miao C."/>
            <person name="Lin Z."/>
            <person name="Wang H."/>
            <person name="Zhou H."/>
            <person name="Yim W.C."/>
            <person name="Priest H.D."/>
            <person name="Zheng C."/>
            <person name="Woodhouse M."/>
            <person name="Edger P.P."/>
            <person name="Guyot R."/>
            <person name="Guo H.B."/>
            <person name="Guo H."/>
            <person name="Zheng G."/>
            <person name="Singh R."/>
            <person name="Sharma A."/>
            <person name="Min X."/>
            <person name="Zheng Y."/>
            <person name="Lee H."/>
            <person name="Gurtowski J."/>
            <person name="Sedlazeck F.J."/>
            <person name="Harkess A."/>
            <person name="McKain M.R."/>
            <person name="Liao Z."/>
            <person name="Fang J."/>
            <person name="Liu J."/>
            <person name="Zhang X."/>
            <person name="Zhang Q."/>
            <person name="Hu W."/>
            <person name="Qin Y."/>
            <person name="Wang K."/>
            <person name="Chen L.Y."/>
            <person name="Shirley N."/>
            <person name="Lin Y.R."/>
            <person name="Liu L.Y."/>
            <person name="Hernandez A.G."/>
            <person name="Wright C.L."/>
            <person name="Bulone V."/>
            <person name="Tuskan G.A."/>
            <person name="Heath K."/>
            <person name="Zee F."/>
            <person name="Moore P.H."/>
            <person name="Sunkar R."/>
            <person name="Leebens-Mack J.H."/>
            <person name="Mockler T."/>
            <person name="Bennetzen J.L."/>
            <person name="Freeling M."/>
            <person name="Sankoff D."/>
            <person name="Paterson A.H."/>
            <person name="Zhu X."/>
            <person name="Yang X."/>
            <person name="Smith J.A."/>
            <person name="Cushman J.C."/>
            <person name="Paull R.E."/>
            <person name="Yu Q."/>
        </authorList>
    </citation>
    <scope>NUCLEOTIDE SEQUENCE [LARGE SCALE GENOMIC DNA]</scope>
    <source>
        <strain evidence="9">cv. F153</strain>
    </source>
</reference>
<dbReference type="GO" id="GO:0000139">
    <property type="term" value="C:Golgi membrane"/>
    <property type="evidence" value="ECO:0007669"/>
    <property type="project" value="UniProtKB-SubCell"/>
</dbReference>
<evidence type="ECO:0000256" key="1">
    <source>
        <dbReference type="ARBA" id="ARBA00004394"/>
    </source>
</evidence>
<evidence type="ECO:0000313" key="9">
    <source>
        <dbReference type="Proteomes" id="UP000515123"/>
    </source>
</evidence>
<feature type="compositionally biased region" description="Low complexity" evidence="8">
    <location>
        <begin position="192"/>
        <end position="205"/>
    </location>
</feature>
<dbReference type="Pfam" id="PF09787">
    <property type="entry name" value="Golgin_A5"/>
    <property type="match status" value="1"/>
</dbReference>
<keyword evidence="3" id="KW-1133">Transmembrane helix</keyword>
<name>A0A6P5ENC0_ANACO</name>
<evidence type="ECO:0000256" key="2">
    <source>
        <dbReference type="ARBA" id="ARBA00022692"/>
    </source>
</evidence>
<dbReference type="GeneID" id="109706439"/>
<feature type="coiled-coil region" evidence="7">
    <location>
        <begin position="370"/>
        <end position="404"/>
    </location>
</feature>
<dbReference type="RefSeq" id="XP_020082838.1">
    <property type="nucleotide sequence ID" value="XM_020227249.1"/>
</dbReference>
<evidence type="ECO:0000256" key="7">
    <source>
        <dbReference type="SAM" id="Coils"/>
    </source>
</evidence>
<keyword evidence="4" id="KW-0333">Golgi apparatus</keyword>
<evidence type="ECO:0000313" key="10">
    <source>
        <dbReference type="RefSeq" id="XP_020082838.1"/>
    </source>
</evidence>
<feature type="compositionally biased region" description="Pro residues" evidence="8">
    <location>
        <begin position="73"/>
        <end position="93"/>
    </location>
</feature>
<proteinExistence type="predicted"/>
<evidence type="ECO:0000256" key="6">
    <source>
        <dbReference type="ARBA" id="ARBA00023136"/>
    </source>
</evidence>
<keyword evidence="9" id="KW-1185">Reference proteome</keyword>
<dbReference type="PANTHER" id="PTHR13815">
    <property type="entry name" value="GOLGIN-84"/>
    <property type="match status" value="1"/>
</dbReference>
<organism evidence="9 10">
    <name type="scientific">Ananas comosus</name>
    <name type="common">Pineapple</name>
    <name type="synonym">Ananas ananas</name>
    <dbReference type="NCBI Taxonomy" id="4615"/>
    <lineage>
        <taxon>Eukaryota</taxon>
        <taxon>Viridiplantae</taxon>
        <taxon>Streptophyta</taxon>
        <taxon>Embryophyta</taxon>
        <taxon>Tracheophyta</taxon>
        <taxon>Spermatophyta</taxon>
        <taxon>Magnoliopsida</taxon>
        <taxon>Liliopsida</taxon>
        <taxon>Poales</taxon>
        <taxon>Bromeliaceae</taxon>
        <taxon>Bromelioideae</taxon>
        <taxon>Ananas</taxon>
    </lineage>
</organism>
<dbReference type="OrthoDB" id="248903at2759"/>
<sequence>MAGWISSKLKVAETFLQQIDQQAAETLRKTDGPRSPSDPSDRSSLGGGGEEDIPKRIDPAPPLRRQLPKKLSSPPPLPSPSPSPSASPSPSPSPLAERPSSSGHVPADADDDWTELLRSSSKPIASSSATAATAAATARSDGGAKKAAIPFLPCQKGIRRGQATAVASERRRSDVGTEGAASKSASNDDESPSSGVSLLRRSSSSALNQEGPIGALKEDPPPKGEKSGESKAVTESDEKMRSPLSSGSESDSGSDSGSTTDSEEERQRREERRRRREQLMAERMAAVAAEAIKEREETVARLEGEKHSLEKMLEEREKEQAQEASELQTSMIETMEAVEIEKQKHNSTRMEAFARVARLEAVNADLAKSLAAAQWNLEVEVNRMAELREQIELKELAHEEHKRRMSNIRSSATSQNEIESLRRFKLEQEFLDAEYSITCDKIMKLKDKVKRMEEDIAITRREMMHPTEVETEVKKRLDQLTDRLIQKQMQVEALSSEKATMLLRIETVSRLLGENGLCVEAPDSSTKIDIEAGTWQSSKRSATALHDRIRTGQKQLGSVLRQLDSIFSAGLIFLRRNPRAQIWSLLYVVCLHLWVSYIMISHSQVSSSGAVVSLESINKTASS</sequence>
<dbReference type="PANTHER" id="PTHR13815:SF5">
    <property type="entry name" value="GOLGIN CANDIDATE 2"/>
    <property type="match status" value="1"/>
</dbReference>
<dbReference type="GO" id="GO:0007030">
    <property type="term" value="P:Golgi organization"/>
    <property type="evidence" value="ECO:0007669"/>
    <property type="project" value="InterPro"/>
</dbReference>
<comment type="subcellular location">
    <subcellularLocation>
        <location evidence="1">Golgi apparatus membrane</location>
    </subcellularLocation>
</comment>
<dbReference type="GO" id="GO:0031985">
    <property type="term" value="C:Golgi cisterna"/>
    <property type="evidence" value="ECO:0007669"/>
    <property type="project" value="TreeGrafter"/>
</dbReference>
<keyword evidence="2" id="KW-0812">Transmembrane</keyword>
<evidence type="ECO:0000256" key="3">
    <source>
        <dbReference type="ARBA" id="ARBA00022989"/>
    </source>
</evidence>
<keyword evidence="5 7" id="KW-0175">Coiled coil</keyword>
<evidence type="ECO:0000256" key="5">
    <source>
        <dbReference type="ARBA" id="ARBA00023054"/>
    </source>
</evidence>
<evidence type="ECO:0000256" key="4">
    <source>
        <dbReference type="ARBA" id="ARBA00023034"/>
    </source>
</evidence>
<dbReference type="Proteomes" id="UP000515123">
    <property type="component" value="Linkage group 2"/>
</dbReference>
<dbReference type="InterPro" id="IPR019177">
    <property type="entry name" value="Golgin_subfamily_A_member_5"/>
</dbReference>
<keyword evidence="6" id="KW-0472">Membrane</keyword>
<feature type="compositionally biased region" description="Basic and acidic residues" evidence="8">
    <location>
        <begin position="216"/>
        <end position="241"/>
    </location>
</feature>
<accession>A0A6P5ENC0</accession>
<dbReference type="AlphaFoldDB" id="A0A6P5ENC0"/>